<dbReference type="Pfam" id="PF02365">
    <property type="entry name" value="NAM"/>
    <property type="match status" value="1"/>
</dbReference>
<dbReference type="Gramene" id="TRITD7Av1G187730.2">
    <property type="protein sequence ID" value="TRITD7Av1G187730.2"/>
    <property type="gene ID" value="TRITD7Av1G187730"/>
</dbReference>
<evidence type="ECO:0000259" key="5">
    <source>
        <dbReference type="PROSITE" id="PS51005"/>
    </source>
</evidence>
<organism evidence="6 7">
    <name type="scientific">Triticum turgidum subsp. durum</name>
    <name type="common">Durum wheat</name>
    <name type="synonym">Triticum durum</name>
    <dbReference type="NCBI Taxonomy" id="4567"/>
    <lineage>
        <taxon>Eukaryota</taxon>
        <taxon>Viridiplantae</taxon>
        <taxon>Streptophyta</taxon>
        <taxon>Embryophyta</taxon>
        <taxon>Tracheophyta</taxon>
        <taxon>Spermatophyta</taxon>
        <taxon>Magnoliopsida</taxon>
        <taxon>Liliopsida</taxon>
        <taxon>Poales</taxon>
        <taxon>Poaceae</taxon>
        <taxon>BOP clade</taxon>
        <taxon>Pooideae</taxon>
        <taxon>Triticodae</taxon>
        <taxon>Triticeae</taxon>
        <taxon>Triticinae</taxon>
        <taxon>Triticum</taxon>
    </lineage>
</organism>
<gene>
    <name evidence="6" type="ORF">TRITD_7Av1G187730</name>
</gene>
<dbReference type="Proteomes" id="UP000324705">
    <property type="component" value="Chromosome 7A"/>
</dbReference>
<dbReference type="InterPro" id="IPR036093">
    <property type="entry name" value="NAC_dom_sf"/>
</dbReference>
<dbReference type="EMBL" id="LT934123">
    <property type="protein sequence ID" value="VAI77233.1"/>
    <property type="molecule type" value="Genomic_DNA"/>
</dbReference>
<evidence type="ECO:0000256" key="4">
    <source>
        <dbReference type="ARBA" id="ARBA00023242"/>
    </source>
</evidence>
<dbReference type="GO" id="GO:0003677">
    <property type="term" value="F:DNA binding"/>
    <property type="evidence" value="ECO:0007669"/>
    <property type="project" value="UniProtKB-KW"/>
</dbReference>
<dbReference type="AlphaFoldDB" id="A0A9R0ZFV8"/>
<protein>
    <recommendedName>
        <fullName evidence="5">NAC domain-containing protein</fullName>
    </recommendedName>
</protein>
<proteinExistence type="predicted"/>
<evidence type="ECO:0000313" key="7">
    <source>
        <dbReference type="Proteomes" id="UP000324705"/>
    </source>
</evidence>
<dbReference type="SUPFAM" id="SSF101941">
    <property type="entry name" value="NAC domain"/>
    <property type="match status" value="1"/>
</dbReference>
<evidence type="ECO:0000313" key="6">
    <source>
        <dbReference type="EMBL" id="VAI77233.1"/>
    </source>
</evidence>
<dbReference type="PANTHER" id="PTHR31744:SF212">
    <property type="entry name" value="PROTEIN SOMBRERO-LIKE ISOFORM X2"/>
    <property type="match status" value="1"/>
</dbReference>
<evidence type="ECO:0000256" key="2">
    <source>
        <dbReference type="ARBA" id="ARBA00023125"/>
    </source>
</evidence>
<reference evidence="6 7" key="1">
    <citation type="submission" date="2017-09" db="EMBL/GenBank/DDBJ databases">
        <authorList>
            <consortium name="International Durum Wheat Genome Sequencing Consortium (IDWGSC)"/>
            <person name="Milanesi L."/>
        </authorList>
    </citation>
    <scope>NUCLEOTIDE SEQUENCE [LARGE SCALE GENOMIC DNA]</scope>
    <source>
        <strain evidence="7">cv. Svevo</strain>
    </source>
</reference>
<dbReference type="PANTHER" id="PTHR31744">
    <property type="entry name" value="PROTEIN CUP-SHAPED COTYLEDON 2-RELATED"/>
    <property type="match status" value="1"/>
</dbReference>
<keyword evidence="4" id="KW-0539">Nucleus</keyword>
<sequence>MHPSGGALSVPPGFRFHPTDEELLYYYLRKKVAYEAIDLDVIREIDLNKLEPWDLKDRADKLYACVVSCNGMADRCRIGTGPQNEWYFFSHKDKKYPTGTRTNRATTAGFWKATGRDKAIFLGSGARRIGMRKTLVFYVGRAPHGKKTDWIMHEYRLDEDNVEVQVGRWLGGV</sequence>
<dbReference type="PROSITE" id="PS51005">
    <property type="entry name" value="NAC"/>
    <property type="match status" value="1"/>
</dbReference>
<evidence type="ECO:0000256" key="3">
    <source>
        <dbReference type="ARBA" id="ARBA00023163"/>
    </source>
</evidence>
<dbReference type="GO" id="GO:0006355">
    <property type="term" value="P:regulation of DNA-templated transcription"/>
    <property type="evidence" value="ECO:0007669"/>
    <property type="project" value="InterPro"/>
</dbReference>
<accession>A0A9R0ZFV8</accession>
<keyword evidence="7" id="KW-1185">Reference proteome</keyword>
<keyword evidence="2" id="KW-0238">DNA-binding</keyword>
<dbReference type="InterPro" id="IPR003441">
    <property type="entry name" value="NAC-dom"/>
</dbReference>
<feature type="domain" description="NAC" evidence="5">
    <location>
        <begin position="10"/>
        <end position="173"/>
    </location>
</feature>
<dbReference type="Gene3D" id="2.170.150.80">
    <property type="entry name" value="NAC domain"/>
    <property type="match status" value="1"/>
</dbReference>
<keyword evidence="3" id="KW-0804">Transcription</keyword>
<name>A0A9R0ZFV8_TRITD</name>
<keyword evidence="1" id="KW-0805">Transcription regulation</keyword>
<evidence type="ECO:0000256" key="1">
    <source>
        <dbReference type="ARBA" id="ARBA00023015"/>
    </source>
</evidence>